<comment type="caution">
    <text evidence="7">The sequence shown here is derived from an EMBL/GenBank/DDBJ whole genome shotgun (WGS) entry which is preliminary data.</text>
</comment>
<dbReference type="GO" id="GO:0016853">
    <property type="term" value="F:isomerase activity"/>
    <property type="evidence" value="ECO:0007669"/>
    <property type="project" value="UniProtKB-KW"/>
</dbReference>
<evidence type="ECO:0000256" key="4">
    <source>
        <dbReference type="ARBA" id="ARBA00022989"/>
    </source>
</evidence>
<evidence type="ECO:0000256" key="5">
    <source>
        <dbReference type="ARBA" id="ARBA00023136"/>
    </source>
</evidence>
<dbReference type="EMBL" id="JAJEPR010000034">
    <property type="protein sequence ID" value="MCC2190993.1"/>
    <property type="molecule type" value="Genomic_DNA"/>
</dbReference>
<accession>A0AAE3J7D1</accession>
<organism evidence="7 8">
    <name type="scientific">Fusicatenibacter faecihominis</name>
    <dbReference type="NCBI Taxonomy" id="2881276"/>
    <lineage>
        <taxon>Bacteria</taxon>
        <taxon>Bacillati</taxon>
        <taxon>Bacillota</taxon>
        <taxon>Clostridia</taxon>
        <taxon>Lachnospirales</taxon>
        <taxon>Lachnospiraceae</taxon>
        <taxon>Fusicatenibacter</taxon>
    </lineage>
</organism>
<feature type="transmembrane region" description="Helical" evidence="6">
    <location>
        <begin position="375"/>
        <end position="393"/>
    </location>
</feature>
<feature type="transmembrane region" description="Helical" evidence="6">
    <location>
        <begin position="155"/>
        <end position="176"/>
    </location>
</feature>
<dbReference type="PANTHER" id="PTHR30250:SF26">
    <property type="entry name" value="PSMA PROTEIN"/>
    <property type="match status" value="1"/>
</dbReference>
<keyword evidence="4 6" id="KW-1133">Transmembrane helix</keyword>
<feature type="transmembrane region" description="Helical" evidence="6">
    <location>
        <begin position="463"/>
        <end position="489"/>
    </location>
</feature>
<evidence type="ECO:0000313" key="8">
    <source>
        <dbReference type="Proteomes" id="UP001197875"/>
    </source>
</evidence>
<sequence length="506" mass="57024">MERKKRLALNTSTSLLYQVVTIICGFILPRLILKSFGSEVNGLVNSITQFLAIISFLELGVGAVIQSSLYKPLAEKDDEQISRVIVSGQKFFSKLAKILTAYVVILMVSYPFIANQKFGFVYTATMIGVMSISSFAQYYFGIINSLLLTSDQKGYVSYISQTVTLVMNTAACFMLIKLGSGIHVVKLVTSLIYAIRPLILAIYVRRHYNLNWNIKYTEEPIKQKWNGVAQHVSAVILDGTDNIVLTIFSNLKDVSIYSVYSIVTSGVKQLLLSMTNGIQALIGEMWAKQELDELKEFFGWIEWILHTGTILIFGITSALIVPFVEVYTKGISDVNYVQPLFAILIVIANAGHCLRLPYNIMILAGGHYKQTQNNYIIASALNIIISVIAVKAWGLVGVATGTVIAMFYQTVWMAWYDSKNLIKWPFKKFLKQIFVDVVIVVLVHLIINLYFVKTWFEMKSVTYVSWIFLAVKISILVVLISVVINTIFYRTHIRSVVKKSINKIKK</sequence>
<evidence type="ECO:0000256" key="2">
    <source>
        <dbReference type="ARBA" id="ARBA00022475"/>
    </source>
</evidence>
<feature type="transmembrane region" description="Helical" evidence="6">
    <location>
        <begin position="182"/>
        <end position="204"/>
    </location>
</feature>
<dbReference type="RefSeq" id="WP_227615996.1">
    <property type="nucleotide sequence ID" value="NZ_JAJEPR010000034.1"/>
</dbReference>
<feature type="transmembrane region" description="Helical" evidence="6">
    <location>
        <begin position="303"/>
        <end position="324"/>
    </location>
</feature>
<feature type="transmembrane region" description="Helical" evidence="6">
    <location>
        <begin position="91"/>
        <end position="113"/>
    </location>
</feature>
<keyword evidence="7" id="KW-0413">Isomerase</keyword>
<feature type="transmembrane region" description="Helical" evidence="6">
    <location>
        <begin position="119"/>
        <end position="143"/>
    </location>
</feature>
<name>A0AAE3J7D1_9FIRM</name>
<evidence type="ECO:0000256" key="1">
    <source>
        <dbReference type="ARBA" id="ARBA00004651"/>
    </source>
</evidence>
<dbReference type="GO" id="GO:0005886">
    <property type="term" value="C:plasma membrane"/>
    <property type="evidence" value="ECO:0007669"/>
    <property type="project" value="UniProtKB-SubCell"/>
</dbReference>
<evidence type="ECO:0000256" key="3">
    <source>
        <dbReference type="ARBA" id="ARBA00022692"/>
    </source>
</evidence>
<feature type="transmembrane region" description="Helical" evidence="6">
    <location>
        <begin position="48"/>
        <end position="70"/>
    </location>
</feature>
<dbReference type="Proteomes" id="UP001197875">
    <property type="component" value="Unassembled WGS sequence"/>
</dbReference>
<keyword evidence="8" id="KW-1185">Reference proteome</keyword>
<reference evidence="7 8" key="1">
    <citation type="submission" date="2021-10" db="EMBL/GenBank/DDBJ databases">
        <title>Anaerobic single-cell dispensing facilitates the cultivation of human gut bacteria.</title>
        <authorList>
            <person name="Afrizal A."/>
        </authorList>
    </citation>
    <scope>NUCLEOTIDE SEQUENCE [LARGE SCALE GENOMIC DNA]</scope>
    <source>
        <strain evidence="7 8">CLA-AA-H277</strain>
    </source>
</reference>
<dbReference type="PANTHER" id="PTHR30250">
    <property type="entry name" value="PST FAMILY PREDICTED COLANIC ACID TRANSPORTER"/>
    <property type="match status" value="1"/>
</dbReference>
<feature type="transmembrane region" description="Helical" evidence="6">
    <location>
        <begin position="429"/>
        <end position="451"/>
    </location>
</feature>
<protein>
    <submittedName>
        <fullName evidence="7">Sugar isomerase</fullName>
    </submittedName>
</protein>
<feature type="transmembrane region" description="Helical" evidence="6">
    <location>
        <begin position="336"/>
        <end position="354"/>
    </location>
</feature>
<keyword evidence="3 6" id="KW-0812">Transmembrane</keyword>
<gene>
    <name evidence="7" type="ORF">LKD71_14520</name>
</gene>
<dbReference type="AlphaFoldDB" id="A0AAE3J7D1"/>
<dbReference type="InterPro" id="IPR050833">
    <property type="entry name" value="Poly_Biosynth_Transport"/>
</dbReference>
<proteinExistence type="predicted"/>
<keyword evidence="5 6" id="KW-0472">Membrane</keyword>
<feature type="transmembrane region" description="Helical" evidence="6">
    <location>
        <begin position="399"/>
        <end position="417"/>
    </location>
</feature>
<evidence type="ECO:0000256" key="6">
    <source>
        <dbReference type="SAM" id="Phobius"/>
    </source>
</evidence>
<feature type="transmembrane region" description="Helical" evidence="6">
    <location>
        <begin position="7"/>
        <end position="28"/>
    </location>
</feature>
<evidence type="ECO:0000313" key="7">
    <source>
        <dbReference type="EMBL" id="MCC2190993.1"/>
    </source>
</evidence>
<comment type="subcellular location">
    <subcellularLocation>
        <location evidence="1">Cell membrane</location>
        <topology evidence="1">Multi-pass membrane protein</topology>
    </subcellularLocation>
</comment>
<keyword evidence="2" id="KW-1003">Cell membrane</keyword>